<sequence length="291" mass="33516">MIRNFWWGQKSEEKKIPWVSWENMCEPKACGGLGFKNLKCFNLALLAKQGWILQLAQDSLVFQVLKARYFPICASLGHNPSYTWKSIMAAQELVKEGVMWRVGNGRDVKVWGDRWLPCSSSHGVISPRLFLHNDTRVGELIDTEVMCWKSSVVDSIFLPHKAEAIKGIPLSVRFPPDKLVWAETADGKFIVKSAYYLAVRISFSDTRGSVSDCSLMRRFWRSLWRLLIPHKVKHFAWRACREALPTKVNLKRRKVVTDDSCEWCKVKPELLVTFCGLFRKFKRSGSALSWS</sequence>
<comment type="caution">
    <text evidence="2">The sequence shown here is derived from an EMBL/GenBank/DDBJ whole genome shotgun (WGS) entry which is preliminary data.</text>
</comment>
<dbReference type="InterPro" id="IPR026960">
    <property type="entry name" value="RVT-Znf"/>
</dbReference>
<dbReference type="Proteomes" id="UP001459277">
    <property type="component" value="Unassembled WGS sequence"/>
</dbReference>
<organism evidence="2 3">
    <name type="scientific">Lithocarpus litseifolius</name>
    <dbReference type="NCBI Taxonomy" id="425828"/>
    <lineage>
        <taxon>Eukaryota</taxon>
        <taxon>Viridiplantae</taxon>
        <taxon>Streptophyta</taxon>
        <taxon>Embryophyta</taxon>
        <taxon>Tracheophyta</taxon>
        <taxon>Spermatophyta</taxon>
        <taxon>Magnoliopsida</taxon>
        <taxon>eudicotyledons</taxon>
        <taxon>Gunneridae</taxon>
        <taxon>Pentapetalae</taxon>
        <taxon>rosids</taxon>
        <taxon>fabids</taxon>
        <taxon>Fagales</taxon>
        <taxon>Fagaceae</taxon>
        <taxon>Lithocarpus</taxon>
    </lineage>
</organism>
<reference evidence="2 3" key="1">
    <citation type="submission" date="2024-01" db="EMBL/GenBank/DDBJ databases">
        <title>A telomere-to-telomere, gap-free genome of sweet tea (Lithocarpus litseifolius).</title>
        <authorList>
            <person name="Zhou J."/>
        </authorList>
    </citation>
    <scope>NUCLEOTIDE SEQUENCE [LARGE SCALE GENOMIC DNA]</scope>
    <source>
        <strain evidence="2">Zhou-2022a</strain>
        <tissue evidence="2">Leaf</tissue>
    </source>
</reference>
<evidence type="ECO:0000259" key="1">
    <source>
        <dbReference type="Pfam" id="PF13966"/>
    </source>
</evidence>
<feature type="domain" description="Reverse transcriptase zinc-binding" evidence="1">
    <location>
        <begin position="218"/>
        <end position="269"/>
    </location>
</feature>
<dbReference type="PANTHER" id="PTHR33116">
    <property type="entry name" value="REVERSE TRANSCRIPTASE ZINC-BINDING DOMAIN-CONTAINING PROTEIN-RELATED-RELATED"/>
    <property type="match status" value="1"/>
</dbReference>
<gene>
    <name evidence="2" type="ORF">SO802_004842</name>
</gene>
<proteinExistence type="predicted"/>
<accession>A0AAW2DHQ6</accession>
<protein>
    <recommendedName>
        <fullName evidence="1">Reverse transcriptase zinc-binding domain-containing protein</fullName>
    </recommendedName>
</protein>
<dbReference type="AlphaFoldDB" id="A0AAW2DHQ6"/>
<keyword evidence="3" id="KW-1185">Reference proteome</keyword>
<dbReference type="EMBL" id="JAZDWU010000002">
    <property type="protein sequence ID" value="KAL0009734.1"/>
    <property type="molecule type" value="Genomic_DNA"/>
</dbReference>
<dbReference type="PANTHER" id="PTHR33116:SF86">
    <property type="entry name" value="REVERSE TRANSCRIPTASE DOMAIN-CONTAINING PROTEIN"/>
    <property type="match status" value="1"/>
</dbReference>
<dbReference type="Pfam" id="PF13966">
    <property type="entry name" value="zf-RVT"/>
    <property type="match status" value="1"/>
</dbReference>
<evidence type="ECO:0000313" key="3">
    <source>
        <dbReference type="Proteomes" id="UP001459277"/>
    </source>
</evidence>
<evidence type="ECO:0000313" key="2">
    <source>
        <dbReference type="EMBL" id="KAL0009734.1"/>
    </source>
</evidence>
<name>A0AAW2DHQ6_9ROSI</name>